<keyword evidence="3" id="KW-0378">Hydrolase</keyword>
<dbReference type="PANTHER" id="PTHR42978">
    <property type="entry name" value="QUORUM-QUENCHING LACTONASE YTNP-RELATED-RELATED"/>
    <property type="match status" value="1"/>
</dbReference>
<keyword evidence="4" id="KW-0862">Zinc</keyword>
<dbReference type="PANTHER" id="PTHR42978:SF3">
    <property type="entry name" value="BLR3078 PROTEIN"/>
    <property type="match status" value="1"/>
</dbReference>
<organism evidence="6 7">
    <name type="scientific">Falsiroseomonas frigidaquae</name>
    <dbReference type="NCBI Taxonomy" id="487318"/>
    <lineage>
        <taxon>Bacteria</taxon>
        <taxon>Pseudomonadati</taxon>
        <taxon>Pseudomonadota</taxon>
        <taxon>Alphaproteobacteria</taxon>
        <taxon>Acetobacterales</taxon>
        <taxon>Roseomonadaceae</taxon>
        <taxon>Falsiroseomonas</taxon>
    </lineage>
</organism>
<evidence type="ECO:0000256" key="4">
    <source>
        <dbReference type="ARBA" id="ARBA00022833"/>
    </source>
</evidence>
<evidence type="ECO:0000256" key="2">
    <source>
        <dbReference type="ARBA" id="ARBA00022723"/>
    </source>
</evidence>
<dbReference type="Gene3D" id="3.60.15.10">
    <property type="entry name" value="Ribonuclease Z/Hydroxyacylglutathione hydrolase-like"/>
    <property type="match status" value="1"/>
</dbReference>
<accession>A0ABX1F7D4</accession>
<proteinExistence type="inferred from homology"/>
<reference evidence="6 7" key="1">
    <citation type="submission" date="2020-03" db="EMBL/GenBank/DDBJ databases">
        <title>Roseomonas selenitidurans sp. nov. isolated from soil.</title>
        <authorList>
            <person name="Liu H."/>
        </authorList>
    </citation>
    <scope>NUCLEOTIDE SEQUENCE [LARGE SCALE GENOMIC DNA]</scope>
    <source>
        <strain evidence="6 7">JCM 15073</strain>
    </source>
</reference>
<name>A0ABX1F7D4_9PROT</name>
<evidence type="ECO:0000259" key="5">
    <source>
        <dbReference type="SMART" id="SM00849"/>
    </source>
</evidence>
<dbReference type="Pfam" id="PF00753">
    <property type="entry name" value="Lactamase_B"/>
    <property type="match status" value="1"/>
</dbReference>
<comment type="similarity">
    <text evidence="1">Belongs to the metallo-beta-lactamase superfamily.</text>
</comment>
<dbReference type="InterPro" id="IPR001279">
    <property type="entry name" value="Metallo-B-lactamas"/>
</dbReference>
<evidence type="ECO:0000256" key="1">
    <source>
        <dbReference type="ARBA" id="ARBA00007749"/>
    </source>
</evidence>
<dbReference type="SMART" id="SM00849">
    <property type="entry name" value="Lactamase_B"/>
    <property type="match status" value="1"/>
</dbReference>
<dbReference type="InterPro" id="IPR051013">
    <property type="entry name" value="MBL_superfamily_lactonases"/>
</dbReference>
<evidence type="ECO:0000313" key="6">
    <source>
        <dbReference type="EMBL" id="NKE48298.1"/>
    </source>
</evidence>
<protein>
    <submittedName>
        <fullName evidence="6">MBL fold metallo-hydrolase</fullName>
    </submittedName>
</protein>
<dbReference type="RefSeq" id="WP_168054554.1">
    <property type="nucleotide sequence ID" value="NZ_JAATJR010000009.1"/>
</dbReference>
<comment type="caution">
    <text evidence="6">The sequence shown here is derived from an EMBL/GenBank/DDBJ whole genome shotgun (WGS) entry which is preliminary data.</text>
</comment>
<dbReference type="Proteomes" id="UP000765160">
    <property type="component" value="Unassembled WGS sequence"/>
</dbReference>
<dbReference type="InterPro" id="IPR036866">
    <property type="entry name" value="RibonucZ/Hydroxyglut_hydro"/>
</dbReference>
<dbReference type="EMBL" id="JAAVTX010000009">
    <property type="protein sequence ID" value="NKE48298.1"/>
    <property type="molecule type" value="Genomic_DNA"/>
</dbReference>
<feature type="domain" description="Metallo-beta-lactamase" evidence="5">
    <location>
        <begin position="23"/>
        <end position="208"/>
    </location>
</feature>
<evidence type="ECO:0000256" key="3">
    <source>
        <dbReference type="ARBA" id="ARBA00022801"/>
    </source>
</evidence>
<keyword evidence="2" id="KW-0479">Metal-binding</keyword>
<evidence type="ECO:0000313" key="7">
    <source>
        <dbReference type="Proteomes" id="UP000765160"/>
    </source>
</evidence>
<gene>
    <name evidence="6" type="ORF">HB662_26210</name>
</gene>
<dbReference type="SUPFAM" id="SSF56281">
    <property type="entry name" value="Metallo-hydrolase/oxidoreductase"/>
    <property type="match status" value="1"/>
</dbReference>
<keyword evidence="7" id="KW-1185">Reference proteome</keyword>
<sequence>MWQVETLIQGYPGKSKQQGGLGWSTVALARGPEGRIAVLDTGRSGARRLLVEKLAASGVAPTDVTDVLITHLHYDHCENWSLFPNALIHVPGAELDWAAGLPDGAPLVPEFCVRALAQSPRHRRLVEGSTGLPGISCFDAPGHSPHHMVFVLEGAPRTIFSSDVAKNRAELATGRADITLDAAQHKAAIARLNAVWREQPGTVLLPGHDVPLRLDAQGMPEPLAPRVMTIEAWFGDSLEDATRFDLT</sequence>